<reference evidence="3 4" key="1">
    <citation type="submission" date="2019-01" db="EMBL/GenBank/DDBJ databases">
        <authorList>
            <person name="Chen W.-M."/>
        </authorList>
    </citation>
    <scope>NUCLEOTIDE SEQUENCE [LARGE SCALE GENOMIC DNA]</scope>
    <source>
        <strain evidence="3 4">CCP-7</strain>
    </source>
</reference>
<dbReference type="InterPro" id="IPR050807">
    <property type="entry name" value="TransReg_Diox_bact_type"/>
</dbReference>
<dbReference type="EMBL" id="SACN01000001">
    <property type="protein sequence ID" value="RVT93499.1"/>
    <property type="molecule type" value="Genomic_DNA"/>
</dbReference>
<evidence type="ECO:0000313" key="4">
    <source>
        <dbReference type="Proteomes" id="UP000282971"/>
    </source>
</evidence>
<dbReference type="InterPro" id="IPR010982">
    <property type="entry name" value="Lambda_DNA-bd_dom_sf"/>
</dbReference>
<evidence type="ECO:0000256" key="1">
    <source>
        <dbReference type="ARBA" id="ARBA00023125"/>
    </source>
</evidence>
<dbReference type="Pfam" id="PF07883">
    <property type="entry name" value="Cupin_2"/>
    <property type="match status" value="1"/>
</dbReference>
<dbReference type="RefSeq" id="WP_127742171.1">
    <property type="nucleotide sequence ID" value="NZ_SACN01000001.1"/>
</dbReference>
<dbReference type="Gene3D" id="2.60.120.10">
    <property type="entry name" value="Jelly Rolls"/>
    <property type="match status" value="1"/>
</dbReference>
<dbReference type="SMART" id="SM00530">
    <property type="entry name" value="HTH_XRE"/>
    <property type="match status" value="1"/>
</dbReference>
<dbReference type="GO" id="GO:0005829">
    <property type="term" value="C:cytosol"/>
    <property type="evidence" value="ECO:0007669"/>
    <property type="project" value="TreeGrafter"/>
</dbReference>
<evidence type="ECO:0000259" key="2">
    <source>
        <dbReference type="PROSITE" id="PS50943"/>
    </source>
</evidence>
<dbReference type="Pfam" id="PF01381">
    <property type="entry name" value="HTH_3"/>
    <property type="match status" value="1"/>
</dbReference>
<dbReference type="InterPro" id="IPR001387">
    <property type="entry name" value="Cro/C1-type_HTH"/>
</dbReference>
<protein>
    <submittedName>
        <fullName evidence="3">XRE family transcriptional regulator</fullName>
    </submittedName>
</protein>
<keyword evidence="1" id="KW-0238">DNA-binding</keyword>
<dbReference type="InterPro" id="IPR011051">
    <property type="entry name" value="RmlC_Cupin_sf"/>
</dbReference>
<comment type="caution">
    <text evidence="3">The sequence shown here is derived from an EMBL/GenBank/DDBJ whole genome shotgun (WGS) entry which is preliminary data.</text>
</comment>
<dbReference type="Proteomes" id="UP000282971">
    <property type="component" value="Unassembled WGS sequence"/>
</dbReference>
<sequence>MPFLAPKRTPRKIAIGGRIKSRRQELGLTLQALADASGLSAPFLSQAERNQTVPSLVSLTALAAALEVDIGYFMEVPKDENIVRRADEPEYIDIDSPVIYQQLSSALPGQMMDAILMTIPPGHRFPVDQREGEDFLFVVSGELVSQVGDLREVLRKGDSMHFRSISPHTAWNETDQPAILLYVGTPSIFRAVLEQKN</sequence>
<dbReference type="OrthoDB" id="9805356at2"/>
<dbReference type="SUPFAM" id="SSF51182">
    <property type="entry name" value="RmlC-like cupins"/>
    <property type="match status" value="1"/>
</dbReference>
<evidence type="ECO:0000313" key="3">
    <source>
        <dbReference type="EMBL" id="RVT93499.1"/>
    </source>
</evidence>
<proteinExistence type="predicted"/>
<dbReference type="PROSITE" id="PS50943">
    <property type="entry name" value="HTH_CROC1"/>
    <property type="match status" value="1"/>
</dbReference>
<name>A0A437M771_9SPHN</name>
<dbReference type="GO" id="GO:0003677">
    <property type="term" value="F:DNA binding"/>
    <property type="evidence" value="ECO:0007669"/>
    <property type="project" value="UniProtKB-KW"/>
</dbReference>
<organism evidence="3 4">
    <name type="scientific">Sphingomonas crocodyli</name>
    <dbReference type="NCBI Taxonomy" id="1979270"/>
    <lineage>
        <taxon>Bacteria</taxon>
        <taxon>Pseudomonadati</taxon>
        <taxon>Pseudomonadota</taxon>
        <taxon>Alphaproteobacteria</taxon>
        <taxon>Sphingomonadales</taxon>
        <taxon>Sphingomonadaceae</taxon>
        <taxon>Sphingomonas</taxon>
    </lineage>
</organism>
<dbReference type="CDD" id="cd00093">
    <property type="entry name" value="HTH_XRE"/>
    <property type="match status" value="1"/>
</dbReference>
<dbReference type="CDD" id="cd02209">
    <property type="entry name" value="cupin_XRE_C"/>
    <property type="match status" value="1"/>
</dbReference>
<dbReference type="PANTHER" id="PTHR46797:SF1">
    <property type="entry name" value="METHYLPHOSPHONATE SYNTHASE"/>
    <property type="match status" value="1"/>
</dbReference>
<accession>A0A437M771</accession>
<dbReference type="AlphaFoldDB" id="A0A437M771"/>
<keyword evidence="4" id="KW-1185">Reference proteome</keyword>
<dbReference type="Gene3D" id="1.10.260.40">
    <property type="entry name" value="lambda repressor-like DNA-binding domains"/>
    <property type="match status" value="1"/>
</dbReference>
<gene>
    <name evidence="3" type="ORF">EOD43_06390</name>
</gene>
<feature type="domain" description="HTH cro/C1-type" evidence="2">
    <location>
        <begin position="19"/>
        <end position="73"/>
    </location>
</feature>
<dbReference type="InterPro" id="IPR013096">
    <property type="entry name" value="Cupin_2"/>
</dbReference>
<dbReference type="PANTHER" id="PTHR46797">
    <property type="entry name" value="HTH-TYPE TRANSCRIPTIONAL REGULATOR"/>
    <property type="match status" value="1"/>
</dbReference>
<dbReference type="InterPro" id="IPR014710">
    <property type="entry name" value="RmlC-like_jellyroll"/>
</dbReference>
<dbReference type="GO" id="GO:0003700">
    <property type="term" value="F:DNA-binding transcription factor activity"/>
    <property type="evidence" value="ECO:0007669"/>
    <property type="project" value="TreeGrafter"/>
</dbReference>